<gene>
    <name evidence="2" type="ORF">IAA48_04935</name>
</gene>
<dbReference type="AlphaFoldDB" id="A0A9D1REW4"/>
<feature type="chain" id="PRO_5038539578" evidence="1">
    <location>
        <begin position="22"/>
        <end position="294"/>
    </location>
</feature>
<evidence type="ECO:0000256" key="1">
    <source>
        <dbReference type="SAM" id="SignalP"/>
    </source>
</evidence>
<comment type="caution">
    <text evidence="2">The sequence shown here is derived from an EMBL/GenBank/DDBJ whole genome shotgun (WGS) entry which is preliminary data.</text>
</comment>
<reference evidence="2" key="2">
    <citation type="submission" date="2021-04" db="EMBL/GenBank/DDBJ databases">
        <authorList>
            <person name="Gilroy R."/>
        </authorList>
    </citation>
    <scope>NUCLEOTIDE SEQUENCE</scope>
    <source>
        <strain evidence="2">421</strain>
    </source>
</reference>
<sequence>MRKILFILVCFFACCSLVACSAMTSSDESTEIQTQTTTQTQESLTSAPHTSAAREFVAFTCSGNDVFSFFPKFAGMLYSIDVDSNTIIKSNGEDEEVVMEFDEDLRGCISVGNALYIATEDFLYRLPVDENGVVSVDSLTVVLDGESGIPVYCFDNEMVIRVYGIQDDSYILLDTQTGEYERIDWFNESISENILPTGSISSQQASSAALEMIQSEQFEGYFSRENYSAVSSVTAIHYPDFYYGISGTIWEFGNRSEYCYMVEIIADGEEIAPKFTVFVDASDGEILFISFKKS</sequence>
<proteinExistence type="predicted"/>
<dbReference type="Proteomes" id="UP000824205">
    <property type="component" value="Unassembled WGS sequence"/>
</dbReference>
<evidence type="ECO:0000313" key="3">
    <source>
        <dbReference type="Proteomes" id="UP000824205"/>
    </source>
</evidence>
<reference evidence="2" key="1">
    <citation type="journal article" date="2021" name="PeerJ">
        <title>Extensive microbial diversity within the chicken gut microbiome revealed by metagenomics and culture.</title>
        <authorList>
            <person name="Gilroy R."/>
            <person name="Ravi A."/>
            <person name="Getino M."/>
            <person name="Pursley I."/>
            <person name="Horton D.L."/>
            <person name="Alikhan N.F."/>
            <person name="Baker D."/>
            <person name="Gharbi K."/>
            <person name="Hall N."/>
            <person name="Watson M."/>
            <person name="Adriaenssens E.M."/>
            <person name="Foster-Nyarko E."/>
            <person name="Jarju S."/>
            <person name="Secka A."/>
            <person name="Antonio M."/>
            <person name="Oren A."/>
            <person name="Chaudhuri R.R."/>
            <person name="La Ragione R."/>
            <person name="Hildebrand F."/>
            <person name="Pallen M.J."/>
        </authorList>
    </citation>
    <scope>NUCLEOTIDE SEQUENCE</scope>
    <source>
        <strain evidence="2">421</strain>
    </source>
</reference>
<keyword evidence="1" id="KW-0732">Signal</keyword>
<evidence type="ECO:0000313" key="2">
    <source>
        <dbReference type="EMBL" id="HIW85823.1"/>
    </source>
</evidence>
<feature type="signal peptide" evidence="1">
    <location>
        <begin position="1"/>
        <end position="21"/>
    </location>
</feature>
<organism evidence="2 3">
    <name type="scientific">Candidatus Eubacterium faecipullorum</name>
    <dbReference type="NCBI Taxonomy" id="2838571"/>
    <lineage>
        <taxon>Bacteria</taxon>
        <taxon>Bacillati</taxon>
        <taxon>Bacillota</taxon>
        <taxon>Clostridia</taxon>
        <taxon>Eubacteriales</taxon>
        <taxon>Eubacteriaceae</taxon>
        <taxon>Eubacterium</taxon>
    </lineage>
</organism>
<accession>A0A9D1REW4</accession>
<dbReference type="PROSITE" id="PS51257">
    <property type="entry name" value="PROKAR_LIPOPROTEIN"/>
    <property type="match status" value="1"/>
</dbReference>
<dbReference type="EMBL" id="DXGE01000021">
    <property type="protein sequence ID" value="HIW85823.1"/>
    <property type="molecule type" value="Genomic_DNA"/>
</dbReference>
<name>A0A9D1REW4_9FIRM</name>
<protein>
    <submittedName>
        <fullName evidence="2">Uncharacterized protein</fullName>
    </submittedName>
</protein>